<evidence type="ECO:0000256" key="10">
    <source>
        <dbReference type="SAM" id="SignalP"/>
    </source>
</evidence>
<feature type="compositionally biased region" description="Low complexity" evidence="8">
    <location>
        <begin position="270"/>
        <end position="285"/>
    </location>
</feature>
<feature type="chain" id="PRO_5045656156" evidence="10">
    <location>
        <begin position="23"/>
        <end position="509"/>
    </location>
</feature>
<feature type="transmembrane region" description="Helical" evidence="9">
    <location>
        <begin position="54"/>
        <end position="73"/>
    </location>
</feature>
<gene>
    <name evidence="11" type="ORF">ACH47X_10735</name>
</gene>
<dbReference type="Proteomes" id="UP001611580">
    <property type="component" value="Unassembled WGS sequence"/>
</dbReference>
<protein>
    <submittedName>
        <fullName evidence="11">SLC13 family permease</fullName>
    </submittedName>
</protein>
<feature type="compositionally biased region" description="Gly residues" evidence="8">
    <location>
        <begin position="247"/>
        <end position="269"/>
    </location>
</feature>
<evidence type="ECO:0000313" key="11">
    <source>
        <dbReference type="EMBL" id="MFI2487376.1"/>
    </source>
</evidence>
<keyword evidence="10" id="KW-0732">Signal</keyword>
<feature type="transmembrane region" description="Helical" evidence="9">
    <location>
        <begin position="484"/>
        <end position="508"/>
    </location>
</feature>
<feature type="transmembrane region" description="Helical" evidence="9">
    <location>
        <begin position="128"/>
        <end position="154"/>
    </location>
</feature>
<comment type="subcellular location">
    <subcellularLocation>
        <location evidence="1">Cell membrane</location>
        <topology evidence="1">Multi-pass membrane protein</topology>
    </subcellularLocation>
</comment>
<dbReference type="PANTHER" id="PTHR30354:SF22">
    <property type="entry name" value="HIGH-AFFINITY GLUCONATE TRANSPORTER"/>
    <property type="match status" value="1"/>
</dbReference>
<feature type="region of interest" description="Disordered" evidence="8">
    <location>
        <begin position="241"/>
        <end position="285"/>
    </location>
</feature>
<dbReference type="InterPro" id="IPR003474">
    <property type="entry name" value="Glcn_transporter"/>
</dbReference>
<keyword evidence="4 9" id="KW-0812">Transmembrane</keyword>
<feature type="transmembrane region" description="Helical" evidence="9">
    <location>
        <begin position="29"/>
        <end position="49"/>
    </location>
</feature>
<dbReference type="PANTHER" id="PTHR30354">
    <property type="entry name" value="GNT FAMILY GLUCONATE TRANSPORTER"/>
    <property type="match status" value="1"/>
</dbReference>
<proteinExistence type="inferred from homology"/>
<dbReference type="RefSeq" id="WP_397404040.1">
    <property type="nucleotide sequence ID" value="NZ_JBIRYI010000006.1"/>
</dbReference>
<evidence type="ECO:0000256" key="5">
    <source>
        <dbReference type="ARBA" id="ARBA00022989"/>
    </source>
</evidence>
<keyword evidence="3" id="KW-1003">Cell membrane</keyword>
<keyword evidence="5 9" id="KW-1133">Transmembrane helix</keyword>
<feature type="transmembrane region" description="Helical" evidence="9">
    <location>
        <begin position="361"/>
        <end position="382"/>
    </location>
</feature>
<accession>A0ABW7XIN2</accession>
<dbReference type="EMBL" id="JBIRYI010000006">
    <property type="protein sequence ID" value="MFI2487376.1"/>
    <property type="molecule type" value="Genomic_DNA"/>
</dbReference>
<evidence type="ECO:0000256" key="8">
    <source>
        <dbReference type="SAM" id="MobiDB-lite"/>
    </source>
</evidence>
<evidence type="ECO:0000256" key="3">
    <source>
        <dbReference type="ARBA" id="ARBA00022475"/>
    </source>
</evidence>
<name>A0ABW7XIN2_9MICO</name>
<evidence type="ECO:0000256" key="9">
    <source>
        <dbReference type="SAM" id="Phobius"/>
    </source>
</evidence>
<keyword evidence="6 9" id="KW-0472">Membrane</keyword>
<feature type="transmembrane region" description="Helical" evidence="9">
    <location>
        <begin position="332"/>
        <end position="349"/>
    </location>
</feature>
<feature type="transmembrane region" description="Helical" evidence="9">
    <location>
        <begin position="203"/>
        <end position="224"/>
    </location>
</feature>
<keyword evidence="2" id="KW-0813">Transport</keyword>
<comment type="similarity">
    <text evidence="7">Belongs to the GntP permease family.</text>
</comment>
<evidence type="ECO:0000256" key="7">
    <source>
        <dbReference type="ARBA" id="ARBA00049663"/>
    </source>
</evidence>
<evidence type="ECO:0000313" key="12">
    <source>
        <dbReference type="Proteomes" id="UP001611580"/>
    </source>
</evidence>
<evidence type="ECO:0000256" key="6">
    <source>
        <dbReference type="ARBA" id="ARBA00023136"/>
    </source>
</evidence>
<feature type="transmembrane region" description="Helical" evidence="9">
    <location>
        <begin position="448"/>
        <end position="472"/>
    </location>
</feature>
<feature type="transmembrane region" description="Helical" evidence="9">
    <location>
        <begin position="292"/>
        <end position="312"/>
    </location>
</feature>
<feature type="signal peptide" evidence="10">
    <location>
        <begin position="1"/>
        <end position="22"/>
    </location>
</feature>
<reference evidence="11 12" key="1">
    <citation type="submission" date="2024-10" db="EMBL/GenBank/DDBJ databases">
        <title>The Natural Products Discovery Center: Release of the First 8490 Sequenced Strains for Exploring Actinobacteria Biosynthetic Diversity.</title>
        <authorList>
            <person name="Kalkreuter E."/>
            <person name="Kautsar S.A."/>
            <person name="Yang D."/>
            <person name="Bader C.D."/>
            <person name="Teijaro C.N."/>
            <person name="Fluegel L."/>
            <person name="Davis C.M."/>
            <person name="Simpson J.R."/>
            <person name="Lauterbach L."/>
            <person name="Steele A.D."/>
            <person name="Gui C."/>
            <person name="Meng S."/>
            <person name="Li G."/>
            <person name="Viehrig K."/>
            <person name="Ye F."/>
            <person name="Su P."/>
            <person name="Kiefer A.F."/>
            <person name="Nichols A."/>
            <person name="Cepeda A.J."/>
            <person name="Yan W."/>
            <person name="Fan B."/>
            <person name="Jiang Y."/>
            <person name="Adhikari A."/>
            <person name="Zheng C.-J."/>
            <person name="Schuster L."/>
            <person name="Cowan T.M."/>
            <person name="Smanski M.J."/>
            <person name="Chevrette M.G."/>
            <person name="De Carvalho L.P.S."/>
            <person name="Shen B."/>
        </authorList>
    </citation>
    <scope>NUCLEOTIDE SEQUENCE [LARGE SCALE GENOMIC DNA]</scope>
    <source>
        <strain evidence="11 12">NPDC019481</strain>
    </source>
</reference>
<comment type="caution">
    <text evidence="11">The sequence shown here is derived from an EMBL/GenBank/DDBJ whole genome shotgun (WGS) entry which is preliminary data.</text>
</comment>
<feature type="transmembrane region" description="Helical" evidence="9">
    <location>
        <begin position="394"/>
        <end position="417"/>
    </location>
</feature>
<dbReference type="Pfam" id="PF02447">
    <property type="entry name" value="GntP_permease"/>
    <property type="match status" value="2"/>
</dbReference>
<evidence type="ECO:0000256" key="1">
    <source>
        <dbReference type="ARBA" id="ARBA00004651"/>
    </source>
</evidence>
<keyword evidence="12" id="KW-1185">Reference proteome</keyword>
<feature type="transmembrane region" description="Helical" evidence="9">
    <location>
        <begin position="166"/>
        <end position="183"/>
    </location>
</feature>
<sequence length="509" mass="50593">MLNATVSAVLPTALPVAAAADAEPTASTSQLVLAAVIGIAVIVALIVWLKMHPFLALVLGSGALALVAGTGLTDTFTSFTAGLGTTVAGVGVLIALGAIIGKLLIDSGGADQIVDTILDRTPAKRLPWAMALIAFVVGIPLFFEVGVVLLIPVVMIVARRMRANPILVGIPALAGLSALHGLVPPHPGPLLAIDALGANLGLTLGLGLLVAVPTVIISGPLLAIPLTRWVRLDPPTTVLGVPDDVTGGTGSNGTGSSGSGTGSGSGKGDAGTATATATGTTTGTKTLRKPSFGISVLVVLLPVILMLARSVVEVAGATETGYGTILEFLGEPLVALLITSLFALVAFGTGVGRTLQQVGDLVGSSFAPIAGILLIVGAGGGFKQTLVDSGVGDVIASGIADAGITPLLAGWLVAALIRIATGSATVATITAAGIMAPLAAGLEPTQAALLVLAIGAGSVFLSHVNDAGFWLVKEYFGMTVGQTFKTWSLMESVLSVVALLVVLLLGIFV</sequence>
<organism evidence="11 12">
    <name type="scientific">Promicromonospora kroppenstedtii</name>
    <dbReference type="NCBI Taxonomy" id="440482"/>
    <lineage>
        <taxon>Bacteria</taxon>
        <taxon>Bacillati</taxon>
        <taxon>Actinomycetota</taxon>
        <taxon>Actinomycetes</taxon>
        <taxon>Micrococcales</taxon>
        <taxon>Promicromonosporaceae</taxon>
        <taxon>Promicromonospora</taxon>
    </lineage>
</organism>
<evidence type="ECO:0000256" key="2">
    <source>
        <dbReference type="ARBA" id="ARBA00022448"/>
    </source>
</evidence>
<evidence type="ECO:0000256" key="4">
    <source>
        <dbReference type="ARBA" id="ARBA00022692"/>
    </source>
</evidence>